<feature type="domain" description="Alpha-D-phosphohexomutase alpha/beta/alpha" evidence="11">
    <location>
        <begin position="366"/>
        <end position="454"/>
    </location>
</feature>
<keyword evidence="6" id="KW-0413">Isomerase</keyword>
<dbReference type="InterPro" id="IPR005843">
    <property type="entry name" value="A-D-PHexomutase_C"/>
</dbReference>
<dbReference type="SUPFAM" id="SSF53738">
    <property type="entry name" value="Phosphoglucomutase, first 3 domains"/>
    <property type="match status" value="3"/>
</dbReference>
<dbReference type="InterPro" id="IPR005844">
    <property type="entry name" value="A-D-PHexomutase_a/b/a-I"/>
</dbReference>
<feature type="domain" description="Alpha-D-phosphohexomutase C-terminal" evidence="8">
    <location>
        <begin position="479"/>
        <end position="564"/>
    </location>
</feature>
<evidence type="ECO:0000313" key="12">
    <source>
        <dbReference type="EMBL" id="TFD82025.1"/>
    </source>
</evidence>
<keyword evidence="5 7" id="KW-0460">Magnesium</keyword>
<dbReference type="OrthoDB" id="9806956at2"/>
<evidence type="ECO:0000313" key="13">
    <source>
        <dbReference type="Proteomes" id="UP000298313"/>
    </source>
</evidence>
<protein>
    <submittedName>
        <fullName evidence="12">Phospho-sugar mutase</fullName>
    </submittedName>
</protein>
<evidence type="ECO:0000256" key="2">
    <source>
        <dbReference type="ARBA" id="ARBA00010231"/>
    </source>
</evidence>
<evidence type="ECO:0000256" key="7">
    <source>
        <dbReference type="RuleBase" id="RU004326"/>
    </source>
</evidence>
<evidence type="ECO:0000259" key="8">
    <source>
        <dbReference type="Pfam" id="PF00408"/>
    </source>
</evidence>
<dbReference type="InterPro" id="IPR005845">
    <property type="entry name" value="A-D-PHexomutase_a/b/a-II"/>
</dbReference>
<dbReference type="GO" id="GO:0008973">
    <property type="term" value="F:phosphopentomutase activity"/>
    <property type="evidence" value="ECO:0007669"/>
    <property type="project" value="TreeGrafter"/>
</dbReference>
<evidence type="ECO:0000259" key="10">
    <source>
        <dbReference type="Pfam" id="PF02879"/>
    </source>
</evidence>
<evidence type="ECO:0000259" key="11">
    <source>
        <dbReference type="Pfam" id="PF02880"/>
    </source>
</evidence>
<dbReference type="InterPro" id="IPR005846">
    <property type="entry name" value="A-D-PHexomutase_a/b/a-III"/>
</dbReference>
<dbReference type="EMBL" id="SOHH01000029">
    <property type="protein sequence ID" value="TFD82025.1"/>
    <property type="molecule type" value="Genomic_DNA"/>
</dbReference>
<dbReference type="CDD" id="cd05799">
    <property type="entry name" value="PGM2"/>
    <property type="match status" value="1"/>
</dbReference>
<sequence>MVLDTIDTIETEAPAVDAAAALLRTANDWLGQDPDPETQAELRLLVRAAGDGDAAAISELHSRFDERLAFGTAGLRGAIAAGSNRMNRVLVSQAAAGLAAYLCGAAAPGVTPSVVIGYDGRKNSHVFATDTAAIMAGAGVRAILLPRLLPTPVLAFAVRHLDVGAGVMVTASHNPSNDNGYKVYLGGGDNGSQIVSPDDARIAAEILRVATERRVPDLPRAAYETAPESVVQAYIDATAGLAHPPRAQVNAVYTALHGVGWDTTRRVFEAAGFDLPTLVDAQIAPDGHFPTVAFPNPEEPGALDLSYETAREAGAELIIANDPDADRLAIAIPDPSSDTGYRRLSGNEVGAVLGWRAAELAAELAANAPGDGGAEGTLACSIVSSPALQAVAAAYGLRFADTLTGFKWVSRAPDLIFGYEEALGYLVNPGTVRDKDGISAAVALLSLVSDLKADGLTLADHLDRFSARFGHFASGQISVRVTDLTEIERVMARLRQSPPSAVGSIRVDHVDDLSAGFNGLPPSDVLRIRLVDGSRVMVRPSGTEPKLKVYLDTSSTDGTVAERKAAAEATLAELDRGMRELIS</sequence>
<gene>
    <name evidence="12" type="ORF">E3T48_02905</name>
</gene>
<comment type="cofactor">
    <cofactor evidence="1">
        <name>Mg(2+)</name>
        <dbReference type="ChEBI" id="CHEBI:18420"/>
    </cofactor>
</comment>
<dbReference type="Gene3D" id="3.40.120.10">
    <property type="entry name" value="Alpha-D-Glucose-1,6-Bisphosphate, subunit A, domain 3"/>
    <property type="match status" value="3"/>
</dbReference>
<evidence type="ECO:0000256" key="5">
    <source>
        <dbReference type="ARBA" id="ARBA00022842"/>
    </source>
</evidence>
<evidence type="ECO:0000256" key="4">
    <source>
        <dbReference type="ARBA" id="ARBA00022723"/>
    </source>
</evidence>
<dbReference type="GO" id="GO:0005975">
    <property type="term" value="P:carbohydrate metabolic process"/>
    <property type="evidence" value="ECO:0007669"/>
    <property type="project" value="InterPro"/>
</dbReference>
<evidence type="ECO:0000256" key="1">
    <source>
        <dbReference type="ARBA" id="ARBA00001946"/>
    </source>
</evidence>
<reference evidence="12 13" key="1">
    <citation type="submission" date="2019-03" db="EMBL/GenBank/DDBJ databases">
        <title>Genomics of glacier-inhabiting Cryobacterium strains.</title>
        <authorList>
            <person name="Liu Q."/>
            <person name="Xin Y.-H."/>
        </authorList>
    </citation>
    <scope>NUCLEOTIDE SEQUENCE [LARGE SCALE GENOMIC DNA]</scope>
    <source>
        <strain evidence="12 13">Hh4</strain>
    </source>
</reference>
<dbReference type="Pfam" id="PF00408">
    <property type="entry name" value="PGM_PMM_IV"/>
    <property type="match status" value="1"/>
</dbReference>
<dbReference type="GO" id="GO:0006166">
    <property type="term" value="P:purine ribonucleoside salvage"/>
    <property type="evidence" value="ECO:0007669"/>
    <property type="project" value="TreeGrafter"/>
</dbReference>
<dbReference type="GO" id="GO:0000287">
    <property type="term" value="F:magnesium ion binding"/>
    <property type="evidence" value="ECO:0007669"/>
    <property type="project" value="InterPro"/>
</dbReference>
<dbReference type="Pfam" id="PF02878">
    <property type="entry name" value="PGM_PMM_I"/>
    <property type="match status" value="1"/>
</dbReference>
<keyword evidence="13" id="KW-1185">Reference proteome</keyword>
<dbReference type="AlphaFoldDB" id="A0A4R9BDS4"/>
<name>A0A4R9BDS4_9MICO</name>
<feature type="domain" description="Alpha-D-phosphohexomutase alpha/beta/alpha" evidence="10">
    <location>
        <begin position="234"/>
        <end position="331"/>
    </location>
</feature>
<evidence type="ECO:0000256" key="3">
    <source>
        <dbReference type="ARBA" id="ARBA00022553"/>
    </source>
</evidence>
<dbReference type="Gene3D" id="3.30.310.50">
    <property type="entry name" value="Alpha-D-phosphohexomutase, C-terminal domain"/>
    <property type="match status" value="1"/>
</dbReference>
<accession>A0A4R9BDS4</accession>
<dbReference type="InterPro" id="IPR016066">
    <property type="entry name" value="A-D-PHexomutase_CS"/>
</dbReference>
<keyword evidence="4 7" id="KW-0479">Metal-binding</keyword>
<evidence type="ECO:0000256" key="6">
    <source>
        <dbReference type="ARBA" id="ARBA00023235"/>
    </source>
</evidence>
<dbReference type="SUPFAM" id="SSF55957">
    <property type="entry name" value="Phosphoglucomutase, C-terminal domain"/>
    <property type="match status" value="1"/>
</dbReference>
<dbReference type="Pfam" id="PF02879">
    <property type="entry name" value="PGM_PMM_II"/>
    <property type="match status" value="1"/>
</dbReference>
<dbReference type="PANTHER" id="PTHR45745:SF1">
    <property type="entry name" value="PHOSPHOGLUCOMUTASE 2B-RELATED"/>
    <property type="match status" value="1"/>
</dbReference>
<organism evidence="12 13">
    <name type="scientific">Cryobacterium fucosi</name>
    <dbReference type="NCBI Taxonomy" id="1259157"/>
    <lineage>
        <taxon>Bacteria</taxon>
        <taxon>Bacillati</taxon>
        <taxon>Actinomycetota</taxon>
        <taxon>Actinomycetes</taxon>
        <taxon>Micrococcales</taxon>
        <taxon>Microbacteriaceae</taxon>
        <taxon>Cryobacterium</taxon>
    </lineage>
</organism>
<dbReference type="Pfam" id="PF02880">
    <property type="entry name" value="PGM_PMM_III"/>
    <property type="match status" value="1"/>
</dbReference>
<dbReference type="PROSITE" id="PS00710">
    <property type="entry name" value="PGM_PMM"/>
    <property type="match status" value="1"/>
</dbReference>
<dbReference type="InterPro" id="IPR016055">
    <property type="entry name" value="A-D-PHexomutase_a/b/a-I/II/III"/>
</dbReference>
<dbReference type="Proteomes" id="UP000298313">
    <property type="component" value="Unassembled WGS sequence"/>
</dbReference>
<evidence type="ECO:0000259" key="9">
    <source>
        <dbReference type="Pfam" id="PF02878"/>
    </source>
</evidence>
<dbReference type="RefSeq" id="WP_134522378.1">
    <property type="nucleotide sequence ID" value="NZ_SOHH01000029.1"/>
</dbReference>
<keyword evidence="3" id="KW-0597">Phosphoprotein</keyword>
<dbReference type="PANTHER" id="PTHR45745">
    <property type="entry name" value="PHOSPHOMANNOMUTASE 45A"/>
    <property type="match status" value="1"/>
</dbReference>
<comment type="similarity">
    <text evidence="2 7">Belongs to the phosphohexose mutase family.</text>
</comment>
<comment type="caution">
    <text evidence="12">The sequence shown here is derived from an EMBL/GenBank/DDBJ whole genome shotgun (WGS) entry which is preliminary data.</text>
</comment>
<dbReference type="InterPro" id="IPR036900">
    <property type="entry name" value="A-D-PHexomutase_C_sf"/>
</dbReference>
<proteinExistence type="inferred from homology"/>
<feature type="domain" description="Alpha-D-phosphohexomutase alpha/beta/alpha" evidence="9">
    <location>
        <begin position="68"/>
        <end position="208"/>
    </location>
</feature>